<dbReference type="InterPro" id="IPR045057">
    <property type="entry name" value="Gcn5-rel_NAT"/>
</dbReference>
<organism evidence="2 3">
    <name type="scientific">Streptomyces chumphonensis</name>
    <dbReference type="NCBI Taxonomy" id="1214925"/>
    <lineage>
        <taxon>Bacteria</taxon>
        <taxon>Bacillati</taxon>
        <taxon>Actinomycetota</taxon>
        <taxon>Actinomycetes</taxon>
        <taxon>Kitasatosporales</taxon>
        <taxon>Streptomycetaceae</taxon>
        <taxon>Streptomyces</taxon>
    </lineage>
</organism>
<dbReference type="PROSITE" id="PS51729">
    <property type="entry name" value="GNAT_YJDJ"/>
    <property type="match status" value="1"/>
</dbReference>
<protein>
    <submittedName>
        <fullName evidence="2">N-acetyltransferase</fullName>
    </submittedName>
</protein>
<dbReference type="AlphaFoldDB" id="A0A927EVZ6"/>
<evidence type="ECO:0000259" key="1">
    <source>
        <dbReference type="PROSITE" id="PS51729"/>
    </source>
</evidence>
<dbReference type="SUPFAM" id="SSF55729">
    <property type="entry name" value="Acyl-CoA N-acyltransferases (Nat)"/>
    <property type="match status" value="1"/>
</dbReference>
<dbReference type="InterPro" id="IPR031165">
    <property type="entry name" value="GNAT_YJDJ"/>
</dbReference>
<accession>A0A927EVZ6</accession>
<evidence type="ECO:0000313" key="2">
    <source>
        <dbReference type="EMBL" id="MBD3930940.1"/>
    </source>
</evidence>
<sequence>MDVDVVNATGPHRFEARLGERITGVVAYRDRGRVRELIHTEVDAEFEGQGVASDLTRGALDSIRAEGRLVRPTCPYVTGWLSRHQDYQDLVASGPGA</sequence>
<comment type="caution">
    <text evidence="2">The sequence shown here is derived from an EMBL/GenBank/DDBJ whole genome shotgun (WGS) entry which is preliminary data.</text>
</comment>
<dbReference type="PANTHER" id="PTHR31435:SF10">
    <property type="entry name" value="BSR4717 PROTEIN"/>
    <property type="match status" value="1"/>
</dbReference>
<dbReference type="EMBL" id="JACXYU010000001">
    <property type="protein sequence ID" value="MBD3930940.1"/>
    <property type="molecule type" value="Genomic_DNA"/>
</dbReference>
<keyword evidence="3" id="KW-1185">Reference proteome</keyword>
<proteinExistence type="predicted"/>
<gene>
    <name evidence="2" type="ORF">IF129_05100</name>
</gene>
<evidence type="ECO:0000313" key="3">
    <source>
        <dbReference type="Proteomes" id="UP000632289"/>
    </source>
</evidence>
<dbReference type="Gene3D" id="3.40.630.30">
    <property type="match status" value="1"/>
</dbReference>
<dbReference type="InterPro" id="IPR016181">
    <property type="entry name" value="Acyl_CoA_acyltransferase"/>
</dbReference>
<feature type="domain" description="N-acetyltransferase" evidence="1">
    <location>
        <begin position="6"/>
        <end position="92"/>
    </location>
</feature>
<dbReference type="Proteomes" id="UP000632289">
    <property type="component" value="Unassembled WGS sequence"/>
</dbReference>
<dbReference type="Pfam" id="PF14542">
    <property type="entry name" value="Acetyltransf_CG"/>
    <property type="match status" value="1"/>
</dbReference>
<name>A0A927EVZ6_9ACTN</name>
<dbReference type="RefSeq" id="WP_191208155.1">
    <property type="nucleotide sequence ID" value="NZ_BAABKL010000039.1"/>
</dbReference>
<dbReference type="PANTHER" id="PTHR31435">
    <property type="entry name" value="PROTEIN NATD1"/>
    <property type="match status" value="1"/>
</dbReference>
<reference evidence="2" key="1">
    <citation type="submission" date="2020-09" db="EMBL/GenBank/DDBJ databases">
        <title>Secondary metabolite and genome analysis of marine Streptomyces chumphonensis KK1-2T.</title>
        <authorList>
            <person name="Phongsopitanun W."/>
            <person name="Kanchanasin P."/>
            <person name="Pittayakhajonwut P."/>
            <person name="Suwanborirux K."/>
            <person name="Tanasupawat S."/>
        </authorList>
    </citation>
    <scope>NUCLEOTIDE SEQUENCE</scope>
    <source>
        <strain evidence="2">KK1-2</strain>
    </source>
</reference>